<name>A0A645I9U5_9ZZZZ</name>
<accession>A0A645I9U5</accession>
<organism evidence="1">
    <name type="scientific">bioreactor metagenome</name>
    <dbReference type="NCBI Taxonomy" id="1076179"/>
    <lineage>
        <taxon>unclassified sequences</taxon>
        <taxon>metagenomes</taxon>
        <taxon>ecological metagenomes</taxon>
    </lineage>
</organism>
<comment type="caution">
    <text evidence="1">The sequence shown here is derived from an EMBL/GenBank/DDBJ whole genome shotgun (WGS) entry which is preliminary data.</text>
</comment>
<dbReference type="SUPFAM" id="SSF55154">
    <property type="entry name" value="CYTH-like phosphatases"/>
    <property type="match status" value="1"/>
</dbReference>
<reference evidence="1" key="1">
    <citation type="submission" date="2019-08" db="EMBL/GenBank/DDBJ databases">
        <authorList>
            <person name="Kucharzyk K."/>
            <person name="Murdoch R.W."/>
            <person name="Higgins S."/>
            <person name="Loffler F."/>
        </authorList>
    </citation>
    <scope>NUCLEOTIDE SEQUENCE</scope>
</reference>
<dbReference type="PANTHER" id="PTHR40114:SF1">
    <property type="entry name" value="SLR0698 PROTEIN"/>
    <property type="match status" value="1"/>
</dbReference>
<gene>
    <name evidence="1" type="ORF">SDC9_195711</name>
</gene>
<evidence type="ECO:0000313" key="1">
    <source>
        <dbReference type="EMBL" id="MPN48107.1"/>
    </source>
</evidence>
<dbReference type="PANTHER" id="PTHR40114">
    <property type="entry name" value="SLR0698 PROTEIN"/>
    <property type="match status" value="1"/>
</dbReference>
<keyword evidence="1" id="KW-0378">Hydrolase</keyword>
<dbReference type="EMBL" id="VSSQ01110116">
    <property type="protein sequence ID" value="MPN48107.1"/>
    <property type="molecule type" value="Genomic_DNA"/>
</dbReference>
<dbReference type="Gene3D" id="2.40.320.10">
    <property type="entry name" value="Hypothetical Protein Pfu-838710-001"/>
    <property type="match status" value="1"/>
</dbReference>
<dbReference type="InterPro" id="IPR033469">
    <property type="entry name" value="CYTH-like_dom_sf"/>
</dbReference>
<dbReference type="EC" id="3.6.1.25" evidence="1"/>
<sequence>MFHAGKRWEIDEFEGDNRGLIVAELELQSQDEAFQKPSWLGLEVTGDFRYFNSALLRNPYKNWKKDA</sequence>
<proteinExistence type="predicted"/>
<protein>
    <submittedName>
        <fullName evidence="1">Inorganic triphosphatase</fullName>
        <ecNumber evidence="1">3.6.1.25</ecNumber>
    </submittedName>
</protein>
<dbReference type="GO" id="GO:0050355">
    <property type="term" value="F:inorganic triphosphate phosphatase activity"/>
    <property type="evidence" value="ECO:0007669"/>
    <property type="project" value="UniProtKB-EC"/>
</dbReference>
<dbReference type="InterPro" id="IPR012042">
    <property type="entry name" value="NeuTTM/CthTTM-like"/>
</dbReference>
<dbReference type="AlphaFoldDB" id="A0A645I9U5"/>